<dbReference type="EMBL" id="CP029812">
    <property type="protein sequence ID" value="AWU39691.1"/>
    <property type="molecule type" value="Genomic_DNA"/>
</dbReference>
<dbReference type="NCBIfam" id="TIGR00457">
    <property type="entry name" value="asnS"/>
    <property type="match status" value="1"/>
</dbReference>
<dbReference type="InterPro" id="IPR004522">
    <property type="entry name" value="Asn-tRNA-ligase"/>
</dbReference>
<dbReference type="NCBIfam" id="NF003037">
    <property type="entry name" value="PRK03932.1"/>
    <property type="match status" value="1"/>
</dbReference>
<dbReference type="Pfam" id="PF00152">
    <property type="entry name" value="tRNA-synt_2"/>
    <property type="match status" value="1"/>
</dbReference>
<evidence type="ECO:0000313" key="9">
    <source>
        <dbReference type="EMBL" id="AWU39691.1"/>
    </source>
</evidence>
<evidence type="ECO:0000313" key="10">
    <source>
        <dbReference type="Proteomes" id="UP000247917"/>
    </source>
</evidence>
<dbReference type="InterPro" id="IPR045864">
    <property type="entry name" value="aa-tRNA-synth_II/BPL/LPL"/>
</dbReference>
<dbReference type="Gene3D" id="3.30.930.10">
    <property type="entry name" value="Bira Bifunctional Protein, Domain 2"/>
    <property type="match status" value="1"/>
</dbReference>
<organism evidence="9 10">
    <name type="scientific">Blattabacterium punctulatus</name>
    <dbReference type="NCBI Taxonomy" id="164514"/>
    <lineage>
        <taxon>Bacteria</taxon>
        <taxon>Pseudomonadati</taxon>
        <taxon>Bacteroidota</taxon>
        <taxon>Flavobacteriia</taxon>
        <taxon>Flavobacteriales</taxon>
        <taxon>Blattabacteriaceae</taxon>
        <taxon>Blattabacterium</taxon>
    </lineage>
</organism>
<accession>A0ABM6WM86</accession>
<dbReference type="PANTHER" id="PTHR22594:SF34">
    <property type="entry name" value="ASPARAGINE--TRNA LIGASE, MITOCHONDRIAL-RELATED"/>
    <property type="match status" value="1"/>
</dbReference>
<dbReference type="CDD" id="cd04318">
    <property type="entry name" value="EcAsnRS_like_N"/>
    <property type="match status" value="1"/>
</dbReference>
<dbReference type="HAMAP" id="MF_00534">
    <property type="entry name" value="Asn_tRNA_synth"/>
    <property type="match status" value="1"/>
</dbReference>
<dbReference type="EC" id="6.1.1.22" evidence="7"/>
<evidence type="ECO:0000259" key="8">
    <source>
        <dbReference type="PROSITE" id="PS50862"/>
    </source>
</evidence>
<keyword evidence="7" id="KW-0963">Cytoplasm</keyword>
<comment type="similarity">
    <text evidence="1 7">Belongs to the class-II aminoacyl-tRNA synthetase family.</text>
</comment>
<protein>
    <recommendedName>
        <fullName evidence="7">Asparagine--tRNA ligase</fullName>
        <ecNumber evidence="7">6.1.1.22</ecNumber>
    </recommendedName>
    <alternativeName>
        <fullName evidence="7">Asparaginyl-tRNA synthetase</fullName>
        <shortName evidence="7">AsnRS</shortName>
    </alternativeName>
</protein>
<dbReference type="InterPro" id="IPR012340">
    <property type="entry name" value="NA-bd_OB-fold"/>
</dbReference>
<keyword evidence="6 7" id="KW-0030">Aminoacyl-tRNA synthetase</keyword>
<dbReference type="Gene3D" id="2.40.50.140">
    <property type="entry name" value="Nucleic acid-binding proteins"/>
    <property type="match status" value="1"/>
</dbReference>
<dbReference type="Proteomes" id="UP000247917">
    <property type="component" value="Chromosome"/>
</dbReference>
<comment type="subunit">
    <text evidence="7">Homodimer.</text>
</comment>
<dbReference type="SUPFAM" id="SSF50249">
    <property type="entry name" value="Nucleic acid-binding proteins"/>
    <property type="match status" value="1"/>
</dbReference>
<dbReference type="InterPro" id="IPR002312">
    <property type="entry name" value="Asp/Asn-tRNA-synth_IIb"/>
</dbReference>
<dbReference type="GO" id="GO:0016874">
    <property type="term" value="F:ligase activity"/>
    <property type="evidence" value="ECO:0007669"/>
    <property type="project" value="UniProtKB-KW"/>
</dbReference>
<dbReference type="SUPFAM" id="SSF55681">
    <property type="entry name" value="Class II aaRS and biotin synthetases"/>
    <property type="match status" value="1"/>
</dbReference>
<dbReference type="InterPro" id="IPR004365">
    <property type="entry name" value="NA-bd_OB_tRNA"/>
</dbReference>
<keyword evidence="10" id="KW-1185">Reference proteome</keyword>
<feature type="domain" description="Aminoacyl-transfer RNA synthetases class-II family profile" evidence="8">
    <location>
        <begin position="136"/>
        <end position="462"/>
    </location>
</feature>
<keyword evidence="2 7" id="KW-0436">Ligase</keyword>
<evidence type="ECO:0000256" key="3">
    <source>
        <dbReference type="ARBA" id="ARBA00022741"/>
    </source>
</evidence>
<comment type="catalytic activity">
    <reaction evidence="7">
        <text>tRNA(Asn) + L-asparagine + ATP = L-asparaginyl-tRNA(Asn) + AMP + diphosphate + H(+)</text>
        <dbReference type="Rhea" id="RHEA:11180"/>
        <dbReference type="Rhea" id="RHEA-COMP:9659"/>
        <dbReference type="Rhea" id="RHEA-COMP:9674"/>
        <dbReference type="ChEBI" id="CHEBI:15378"/>
        <dbReference type="ChEBI" id="CHEBI:30616"/>
        <dbReference type="ChEBI" id="CHEBI:33019"/>
        <dbReference type="ChEBI" id="CHEBI:58048"/>
        <dbReference type="ChEBI" id="CHEBI:78442"/>
        <dbReference type="ChEBI" id="CHEBI:78515"/>
        <dbReference type="ChEBI" id="CHEBI:456215"/>
        <dbReference type="EC" id="6.1.1.22"/>
    </reaction>
</comment>
<evidence type="ECO:0000256" key="5">
    <source>
        <dbReference type="ARBA" id="ARBA00022917"/>
    </source>
</evidence>
<dbReference type="InterPro" id="IPR004364">
    <property type="entry name" value="Aa-tRNA-synt_II"/>
</dbReference>
<sequence length="472" mass="55471">MIKKYSIKELLNNGNFFLEKKVLVEGWIRFFRNSIFIALNDGSTIKNIQIVLSKNIDKKLIKKITIGTSIKVIGILKKSIGKKQSIEIKSLYISIYGKVDQKNFQKSILQPKKHSLEKLRKQAHLRFRTSIFSSIIRIRHHIAFSIHKYFHEHGFFYINTPIITTLNAEGAGNMFQVTTMDLKNIPYIKKGDIIDYKKDFFQCKTYLSVSGQLEAETASLSLGKVYTFGPAFRAENSNTSRHLSEFWMIEPEIAFYHLEENMNLAENFLKFIIRYIIENCVEDLSFLKENIKKWNQEDNFSILDRLELILKFPFKRISYTEAIKILEKKNKKFFNPVIWGMDLQSEHEQYLVNDHFQHPVIVFDYPSCIKAFYMRINNDGKTVRAMDILFPKIGEIIGGSQREERYDLLLKRMKDTKIDDKKLWWYLDTRRFGSVPHSGFGLGFDRLVQFITGMKNIRDVIPFPRTPNNAEF</sequence>
<evidence type="ECO:0000256" key="4">
    <source>
        <dbReference type="ARBA" id="ARBA00022840"/>
    </source>
</evidence>
<name>A0ABM6WM86_9FLAO</name>
<gene>
    <name evidence="7" type="primary">asnS</name>
    <name evidence="9" type="ORF">DM808_00555</name>
</gene>
<dbReference type="RefSeq" id="WP_110495130.1">
    <property type="nucleotide sequence ID" value="NZ_CP029811.1"/>
</dbReference>
<dbReference type="PANTHER" id="PTHR22594">
    <property type="entry name" value="ASPARTYL/LYSYL-TRNA SYNTHETASE"/>
    <property type="match status" value="1"/>
</dbReference>
<proteinExistence type="inferred from homology"/>
<dbReference type="InterPro" id="IPR006195">
    <property type="entry name" value="aa-tRNA-synth_II"/>
</dbReference>
<dbReference type="Pfam" id="PF01336">
    <property type="entry name" value="tRNA_anti-codon"/>
    <property type="match status" value="1"/>
</dbReference>
<keyword evidence="3 7" id="KW-0547">Nucleotide-binding</keyword>
<dbReference type="PROSITE" id="PS50862">
    <property type="entry name" value="AA_TRNA_LIGASE_II"/>
    <property type="match status" value="1"/>
</dbReference>
<evidence type="ECO:0000256" key="6">
    <source>
        <dbReference type="ARBA" id="ARBA00023146"/>
    </source>
</evidence>
<evidence type="ECO:0000256" key="2">
    <source>
        <dbReference type="ARBA" id="ARBA00022598"/>
    </source>
</evidence>
<comment type="subcellular location">
    <subcellularLocation>
        <location evidence="7">Cytoplasm</location>
    </subcellularLocation>
</comment>
<reference evidence="9 10" key="1">
    <citation type="journal article" date="2018" name="Genome Biol. Evol.">
        <title>Parallel and Gradual Genome Erosion in the Blattabacterium Endosymbionts of Mastotermes darwiniensis and Cryptocercus Wood Roaches.</title>
        <authorList>
            <person name="Kinjo Y."/>
            <person name="Bourguignon T."/>
            <person name="Tong K.J."/>
            <person name="Kuwahara H."/>
            <person name="Lim S.J."/>
            <person name="Yoon K.B."/>
            <person name="Shigenobu S."/>
            <person name="Park Y.C."/>
            <person name="Nalepa C.A."/>
            <person name="Hongoh Y."/>
            <person name="Ohkuma M."/>
            <person name="Lo N."/>
            <person name="Tokuda G."/>
        </authorList>
    </citation>
    <scope>NUCLEOTIDE SEQUENCE [LARGE SCALE GENOMIC DNA]</scope>
    <source>
        <strain evidence="9 10">CPUsv</strain>
    </source>
</reference>
<evidence type="ECO:0000256" key="1">
    <source>
        <dbReference type="ARBA" id="ARBA00008226"/>
    </source>
</evidence>
<keyword evidence="5 7" id="KW-0648">Protein biosynthesis</keyword>
<keyword evidence="4 7" id="KW-0067">ATP-binding</keyword>
<dbReference type="PRINTS" id="PR01042">
    <property type="entry name" value="TRNASYNTHASP"/>
</dbReference>
<evidence type="ECO:0000256" key="7">
    <source>
        <dbReference type="HAMAP-Rule" id="MF_00534"/>
    </source>
</evidence>
<dbReference type="CDD" id="cd00776">
    <property type="entry name" value="AsxRS_core"/>
    <property type="match status" value="1"/>
</dbReference>